<name>A0A225D8K8_9BACT</name>
<dbReference type="Proteomes" id="UP000214646">
    <property type="component" value="Unassembled WGS sequence"/>
</dbReference>
<dbReference type="AlphaFoldDB" id="A0A225D8K8"/>
<evidence type="ECO:0000313" key="1">
    <source>
        <dbReference type="EMBL" id="OWK37940.1"/>
    </source>
</evidence>
<proteinExistence type="predicted"/>
<reference evidence="2" key="1">
    <citation type="submission" date="2017-06" db="EMBL/GenBank/DDBJ databases">
        <title>Genome analysis of Fimbriiglobus ruber SP5, the first member of the order Planctomycetales with confirmed chitinolytic capability.</title>
        <authorList>
            <person name="Ravin N.V."/>
            <person name="Rakitin A.L."/>
            <person name="Ivanova A.A."/>
            <person name="Beletsky A.V."/>
            <person name="Kulichevskaya I.S."/>
            <person name="Mardanov A.V."/>
            <person name="Dedysh S.N."/>
        </authorList>
    </citation>
    <scope>NUCLEOTIDE SEQUENCE [LARGE SCALE GENOMIC DNA]</scope>
    <source>
        <strain evidence="2">SP5</strain>
    </source>
</reference>
<evidence type="ECO:0000313" key="2">
    <source>
        <dbReference type="Proteomes" id="UP000214646"/>
    </source>
</evidence>
<dbReference type="EMBL" id="NIDE01000014">
    <property type="protein sequence ID" value="OWK37940.1"/>
    <property type="molecule type" value="Genomic_DNA"/>
</dbReference>
<comment type="caution">
    <text evidence="1">The sequence shown here is derived from an EMBL/GenBank/DDBJ whole genome shotgun (WGS) entry which is preliminary data.</text>
</comment>
<keyword evidence="2" id="KW-1185">Reference proteome</keyword>
<accession>A0A225D8K8</accession>
<sequence>MENSEKSGVAIREELIELSAPSPPNRSRGVHRNQAAHSLYLL</sequence>
<organism evidence="1 2">
    <name type="scientific">Fimbriiglobus ruber</name>
    <dbReference type="NCBI Taxonomy" id="1908690"/>
    <lineage>
        <taxon>Bacteria</taxon>
        <taxon>Pseudomonadati</taxon>
        <taxon>Planctomycetota</taxon>
        <taxon>Planctomycetia</taxon>
        <taxon>Gemmatales</taxon>
        <taxon>Gemmataceae</taxon>
        <taxon>Fimbriiglobus</taxon>
    </lineage>
</organism>
<protein>
    <submittedName>
        <fullName evidence="1">Uncharacterized protein</fullName>
    </submittedName>
</protein>
<gene>
    <name evidence="1" type="ORF">FRUB_07060</name>
</gene>